<keyword evidence="1" id="KW-0001">2Fe-2S</keyword>
<dbReference type="RefSeq" id="WP_160486969.1">
    <property type="nucleotide sequence ID" value="NZ_WUBR01000004.1"/>
</dbReference>
<evidence type="ECO:0000313" key="6">
    <source>
        <dbReference type="EMBL" id="MWV29298.1"/>
    </source>
</evidence>
<evidence type="ECO:0000256" key="4">
    <source>
        <dbReference type="ARBA" id="ARBA00023014"/>
    </source>
</evidence>
<dbReference type="Pfam" id="PF00355">
    <property type="entry name" value="Rieske"/>
    <property type="match status" value="1"/>
</dbReference>
<dbReference type="GO" id="GO:0051537">
    <property type="term" value="F:2 iron, 2 sulfur cluster binding"/>
    <property type="evidence" value="ECO:0007669"/>
    <property type="project" value="UniProtKB-KW"/>
</dbReference>
<dbReference type="EMBL" id="WUBR01000004">
    <property type="protein sequence ID" value="MWV29298.1"/>
    <property type="molecule type" value="Genomic_DNA"/>
</dbReference>
<dbReference type="Proteomes" id="UP000461409">
    <property type="component" value="Unassembled WGS sequence"/>
</dbReference>
<dbReference type="InterPro" id="IPR036922">
    <property type="entry name" value="Rieske_2Fe-2S_sf"/>
</dbReference>
<dbReference type="Gene3D" id="2.102.10.10">
    <property type="entry name" value="Rieske [2Fe-2S] iron-sulphur domain"/>
    <property type="match status" value="1"/>
</dbReference>
<evidence type="ECO:0000256" key="1">
    <source>
        <dbReference type="ARBA" id="ARBA00022714"/>
    </source>
</evidence>
<proteinExistence type="predicted"/>
<comment type="caution">
    <text evidence="6">The sequence shown here is derived from an EMBL/GenBank/DDBJ whole genome shotgun (WGS) entry which is preliminary data.</text>
</comment>
<organism evidence="6 7">
    <name type="scientific">Aurantiacibacter rhizosphaerae</name>
    <dbReference type="NCBI Taxonomy" id="2691582"/>
    <lineage>
        <taxon>Bacteria</taxon>
        <taxon>Pseudomonadati</taxon>
        <taxon>Pseudomonadota</taxon>
        <taxon>Alphaproteobacteria</taxon>
        <taxon>Sphingomonadales</taxon>
        <taxon>Erythrobacteraceae</taxon>
        <taxon>Aurantiacibacter</taxon>
    </lineage>
</organism>
<feature type="domain" description="Rieske" evidence="5">
    <location>
        <begin position="5"/>
        <end position="100"/>
    </location>
</feature>
<evidence type="ECO:0000313" key="7">
    <source>
        <dbReference type="Proteomes" id="UP000461409"/>
    </source>
</evidence>
<gene>
    <name evidence="6" type="ORF">GRF63_15440</name>
</gene>
<protein>
    <submittedName>
        <fullName evidence="6">Rieske 2Fe-2S domain-containing protein</fullName>
    </submittedName>
</protein>
<evidence type="ECO:0000256" key="3">
    <source>
        <dbReference type="ARBA" id="ARBA00023004"/>
    </source>
</evidence>
<dbReference type="PANTHER" id="PTHR21496:SF23">
    <property type="entry name" value="3-PHENYLPROPIONATE_CINNAMIC ACID DIOXYGENASE FERREDOXIN SUBUNIT"/>
    <property type="match status" value="1"/>
</dbReference>
<reference evidence="6 7" key="2">
    <citation type="submission" date="2020-02" db="EMBL/GenBank/DDBJ databases">
        <title>Erythrobacter dongmakensis sp. nov., isolated from a tidal mudflat.</title>
        <authorList>
            <person name="Kim I.S."/>
        </authorList>
    </citation>
    <scope>NUCLEOTIDE SEQUENCE [LARGE SCALE GENOMIC DNA]</scope>
    <source>
        <strain evidence="6 7">GH3-10</strain>
    </source>
</reference>
<name>A0A844XIC5_9SPHN</name>
<dbReference type="PROSITE" id="PS51296">
    <property type="entry name" value="RIESKE"/>
    <property type="match status" value="1"/>
</dbReference>
<keyword evidence="3" id="KW-0408">Iron</keyword>
<dbReference type="SUPFAM" id="SSF50022">
    <property type="entry name" value="ISP domain"/>
    <property type="match status" value="1"/>
</dbReference>
<sequence length="108" mass="12018">MTDYVRVCETGEIPNGSHRAFDVGDISVLILRVNREFHAVRNRCTHLDFPLEGGRQMGCEIICRKHGARFDTSNGRALTGPAVDRLAVYPTRIVEGWIEVAVPRPAAD</sequence>
<dbReference type="AlphaFoldDB" id="A0A844XIC5"/>
<keyword evidence="2" id="KW-0479">Metal-binding</keyword>
<dbReference type="GO" id="GO:0046872">
    <property type="term" value="F:metal ion binding"/>
    <property type="evidence" value="ECO:0007669"/>
    <property type="project" value="UniProtKB-KW"/>
</dbReference>
<accession>A0A844XIC5</accession>
<keyword evidence="4" id="KW-0411">Iron-sulfur</keyword>
<dbReference type="PANTHER" id="PTHR21496">
    <property type="entry name" value="FERREDOXIN-RELATED"/>
    <property type="match status" value="1"/>
</dbReference>
<keyword evidence="7" id="KW-1185">Reference proteome</keyword>
<reference evidence="6 7" key="1">
    <citation type="submission" date="2019-12" db="EMBL/GenBank/DDBJ databases">
        <authorList>
            <person name="Lee S.D."/>
        </authorList>
    </citation>
    <scope>NUCLEOTIDE SEQUENCE [LARGE SCALE GENOMIC DNA]</scope>
    <source>
        <strain evidence="6 7">GH3-10</strain>
    </source>
</reference>
<dbReference type="InterPro" id="IPR017941">
    <property type="entry name" value="Rieske_2Fe-2S"/>
</dbReference>
<evidence type="ECO:0000256" key="2">
    <source>
        <dbReference type="ARBA" id="ARBA00022723"/>
    </source>
</evidence>
<evidence type="ECO:0000259" key="5">
    <source>
        <dbReference type="PROSITE" id="PS51296"/>
    </source>
</evidence>